<reference evidence="2" key="1">
    <citation type="journal article" date="2020" name="Nature">
        <title>Giant virus diversity and host interactions through global metagenomics.</title>
        <authorList>
            <person name="Schulz F."/>
            <person name="Roux S."/>
            <person name="Paez-Espino D."/>
            <person name="Jungbluth S."/>
            <person name="Walsh D.A."/>
            <person name="Denef V.J."/>
            <person name="McMahon K.D."/>
            <person name="Konstantinidis K.T."/>
            <person name="Eloe-Fadrosh E.A."/>
            <person name="Kyrpides N.C."/>
            <person name="Woyke T."/>
        </authorList>
    </citation>
    <scope>NUCLEOTIDE SEQUENCE</scope>
    <source>
        <strain evidence="2">GVMAG-M-3300027963-41</strain>
    </source>
</reference>
<accession>A0A6C0LR66</accession>
<evidence type="ECO:0000313" key="2">
    <source>
        <dbReference type="EMBL" id="QHU31792.1"/>
    </source>
</evidence>
<keyword evidence="1" id="KW-0812">Transmembrane</keyword>
<keyword evidence="1" id="KW-0472">Membrane</keyword>
<sequence length="68" mass="7999">MFDFHGFFLGFWTTFSVILSAFYIVMYCYENFNKAFNQTIDKINDYIDGQYSAAAQKLPNDENFVVNI</sequence>
<evidence type="ECO:0000256" key="1">
    <source>
        <dbReference type="SAM" id="Phobius"/>
    </source>
</evidence>
<organism evidence="2">
    <name type="scientific">viral metagenome</name>
    <dbReference type="NCBI Taxonomy" id="1070528"/>
    <lineage>
        <taxon>unclassified sequences</taxon>
        <taxon>metagenomes</taxon>
        <taxon>organismal metagenomes</taxon>
    </lineage>
</organism>
<dbReference type="AlphaFoldDB" id="A0A6C0LR66"/>
<dbReference type="EMBL" id="MN740533">
    <property type="protein sequence ID" value="QHU31792.1"/>
    <property type="molecule type" value="Genomic_DNA"/>
</dbReference>
<proteinExistence type="predicted"/>
<feature type="transmembrane region" description="Helical" evidence="1">
    <location>
        <begin position="6"/>
        <end position="29"/>
    </location>
</feature>
<name>A0A6C0LR66_9ZZZZ</name>
<keyword evidence="1" id="KW-1133">Transmembrane helix</keyword>
<protein>
    <submittedName>
        <fullName evidence="2">Uncharacterized protein</fullName>
    </submittedName>
</protein>